<evidence type="ECO:0000313" key="1">
    <source>
        <dbReference type="EMBL" id="MEH7827646.1"/>
    </source>
</evidence>
<evidence type="ECO:0000313" key="2">
    <source>
        <dbReference type="Proteomes" id="UP001431963"/>
    </source>
</evidence>
<name>A0ABU8BSL1_9RHOB</name>
<organism evidence="1 2">
    <name type="scientific">Gemmobacter denitrificans</name>
    <dbReference type="NCBI Taxonomy" id="3123040"/>
    <lineage>
        <taxon>Bacteria</taxon>
        <taxon>Pseudomonadati</taxon>
        <taxon>Pseudomonadota</taxon>
        <taxon>Alphaproteobacteria</taxon>
        <taxon>Rhodobacterales</taxon>
        <taxon>Paracoccaceae</taxon>
        <taxon>Gemmobacter</taxon>
    </lineage>
</organism>
<gene>
    <name evidence="1" type="ORF">V6590_05765</name>
</gene>
<dbReference type="Proteomes" id="UP001431963">
    <property type="component" value="Unassembled WGS sequence"/>
</dbReference>
<reference evidence="1" key="1">
    <citation type="submission" date="2024-02" db="EMBL/GenBank/DDBJ databases">
        <title>Genome sequences of strain Gemmobacter sp. JM10B15.</title>
        <authorList>
            <person name="Zhang M."/>
        </authorList>
    </citation>
    <scope>NUCLEOTIDE SEQUENCE</scope>
    <source>
        <strain evidence="1">JM10B15</strain>
    </source>
</reference>
<accession>A0ABU8BSL1</accession>
<sequence length="48" mass="5103">MTEAEQLADAILRAAGSGLRHYTPRNRAEIIAAAQAQIDAIRAKGQAL</sequence>
<protein>
    <submittedName>
        <fullName evidence="1">Uncharacterized protein</fullName>
    </submittedName>
</protein>
<keyword evidence="2" id="KW-1185">Reference proteome</keyword>
<comment type="caution">
    <text evidence="1">The sequence shown here is derived from an EMBL/GenBank/DDBJ whole genome shotgun (WGS) entry which is preliminary data.</text>
</comment>
<dbReference type="EMBL" id="JBALHR010000002">
    <property type="protein sequence ID" value="MEH7827646.1"/>
    <property type="molecule type" value="Genomic_DNA"/>
</dbReference>
<proteinExistence type="predicted"/>
<dbReference type="RefSeq" id="WP_335420827.1">
    <property type="nucleotide sequence ID" value="NZ_JBALHR010000002.1"/>
</dbReference>